<evidence type="ECO:0000313" key="3">
    <source>
        <dbReference type="Proteomes" id="UP000641514"/>
    </source>
</evidence>
<evidence type="ECO:0000313" key="2">
    <source>
        <dbReference type="EMBL" id="GGC74058.1"/>
    </source>
</evidence>
<comment type="caution">
    <text evidence="2">The sequence shown here is derived from an EMBL/GenBank/DDBJ whole genome shotgun (WGS) entry which is preliminary data.</text>
</comment>
<keyword evidence="3" id="KW-1185">Reference proteome</keyword>
<sequence length="107" mass="11459">MRLHNLRTFIAASLAALTVAACSADVPVPTPDPLTPVAAEDYVFPVDLAGDYTIRWTAADGIDLTSPEATVVRAVSEAMTLSGLVGEELSYPGWFEFWETTTVGRTL</sequence>
<dbReference type="RefSeq" id="WP_188676485.1">
    <property type="nucleotide sequence ID" value="NZ_BMJH01000003.1"/>
</dbReference>
<proteinExistence type="predicted"/>
<feature type="chain" id="PRO_5039334490" evidence="1">
    <location>
        <begin position="24"/>
        <end position="107"/>
    </location>
</feature>
<reference evidence="2" key="1">
    <citation type="journal article" date="2014" name="Int. J. Syst. Evol. Microbiol.">
        <title>Complete genome sequence of Corynebacterium casei LMG S-19264T (=DSM 44701T), isolated from a smear-ripened cheese.</title>
        <authorList>
            <consortium name="US DOE Joint Genome Institute (JGI-PGF)"/>
            <person name="Walter F."/>
            <person name="Albersmeier A."/>
            <person name="Kalinowski J."/>
            <person name="Ruckert C."/>
        </authorList>
    </citation>
    <scope>NUCLEOTIDE SEQUENCE</scope>
    <source>
        <strain evidence="2">CGMCC 1.15478</strain>
    </source>
</reference>
<reference evidence="2" key="2">
    <citation type="submission" date="2020-09" db="EMBL/GenBank/DDBJ databases">
        <authorList>
            <person name="Sun Q."/>
            <person name="Zhou Y."/>
        </authorList>
    </citation>
    <scope>NUCLEOTIDE SEQUENCE</scope>
    <source>
        <strain evidence="2">CGMCC 1.15478</strain>
    </source>
</reference>
<organism evidence="2 3">
    <name type="scientific">Hoyosella rhizosphaerae</name>
    <dbReference type="NCBI Taxonomy" id="1755582"/>
    <lineage>
        <taxon>Bacteria</taxon>
        <taxon>Bacillati</taxon>
        <taxon>Actinomycetota</taxon>
        <taxon>Actinomycetes</taxon>
        <taxon>Mycobacteriales</taxon>
        <taxon>Hoyosellaceae</taxon>
        <taxon>Hoyosella</taxon>
    </lineage>
</organism>
<gene>
    <name evidence="2" type="ORF">GCM10011410_29070</name>
</gene>
<protein>
    <submittedName>
        <fullName evidence="2">Uncharacterized protein</fullName>
    </submittedName>
</protein>
<dbReference type="Proteomes" id="UP000641514">
    <property type="component" value="Unassembled WGS sequence"/>
</dbReference>
<feature type="signal peptide" evidence="1">
    <location>
        <begin position="1"/>
        <end position="23"/>
    </location>
</feature>
<dbReference type="PROSITE" id="PS51257">
    <property type="entry name" value="PROKAR_LIPOPROTEIN"/>
    <property type="match status" value="1"/>
</dbReference>
<accession>A0A916UJF6</accession>
<name>A0A916UJF6_9ACTN</name>
<keyword evidence="1" id="KW-0732">Signal</keyword>
<dbReference type="AlphaFoldDB" id="A0A916UJF6"/>
<evidence type="ECO:0000256" key="1">
    <source>
        <dbReference type="SAM" id="SignalP"/>
    </source>
</evidence>
<dbReference type="EMBL" id="BMJH01000003">
    <property type="protein sequence ID" value="GGC74058.1"/>
    <property type="molecule type" value="Genomic_DNA"/>
</dbReference>